<reference evidence="2" key="1">
    <citation type="submission" date="2016-11" db="EMBL/GenBank/DDBJ databases">
        <authorList>
            <person name="Varghese N."/>
            <person name="Submissions S."/>
        </authorList>
    </citation>
    <scope>NUCLEOTIDE SEQUENCE [LARGE SCALE GENOMIC DNA]</scope>
    <source>
        <strain evidence="2">DSM 16990</strain>
    </source>
</reference>
<dbReference type="EMBL" id="FQUQ01000006">
    <property type="protein sequence ID" value="SHG60982.1"/>
    <property type="molecule type" value="Genomic_DNA"/>
</dbReference>
<evidence type="ECO:0000313" key="2">
    <source>
        <dbReference type="Proteomes" id="UP000184287"/>
    </source>
</evidence>
<evidence type="ECO:0000313" key="1">
    <source>
        <dbReference type="EMBL" id="SHG60982.1"/>
    </source>
</evidence>
<gene>
    <name evidence="1" type="ORF">SAMN04488522_106244</name>
</gene>
<organism evidence="1 2">
    <name type="scientific">Pedobacter caeni</name>
    <dbReference type="NCBI Taxonomy" id="288992"/>
    <lineage>
        <taxon>Bacteria</taxon>
        <taxon>Pseudomonadati</taxon>
        <taxon>Bacteroidota</taxon>
        <taxon>Sphingobacteriia</taxon>
        <taxon>Sphingobacteriales</taxon>
        <taxon>Sphingobacteriaceae</taxon>
        <taxon>Pedobacter</taxon>
    </lineage>
</organism>
<dbReference type="STRING" id="288992.SAMN04488522_106244"/>
<dbReference type="AlphaFoldDB" id="A0A1M5L7A1"/>
<protein>
    <submittedName>
        <fullName evidence="1">Uncharacterized protein</fullName>
    </submittedName>
</protein>
<name>A0A1M5L7A1_9SPHI</name>
<proteinExistence type="predicted"/>
<dbReference type="RefSeq" id="WP_159441176.1">
    <property type="nucleotide sequence ID" value="NZ_FQUQ01000006.1"/>
</dbReference>
<keyword evidence="2" id="KW-1185">Reference proteome</keyword>
<dbReference type="OrthoDB" id="799954at2"/>
<dbReference type="Proteomes" id="UP000184287">
    <property type="component" value="Unassembled WGS sequence"/>
</dbReference>
<accession>A0A1M5L7A1</accession>
<sequence>MDYVIQLLEKERKMLEYTLREEDLMHKNMNQATQNLKKIAEIKRAVKVLKVKINRS</sequence>